<dbReference type="AlphaFoldDB" id="A0A5E4WDL3"/>
<dbReference type="GO" id="GO:0046872">
    <property type="term" value="F:metal ion binding"/>
    <property type="evidence" value="ECO:0007669"/>
    <property type="project" value="UniProtKB-KW"/>
</dbReference>
<dbReference type="Gene3D" id="3.30.70.100">
    <property type="match status" value="1"/>
</dbReference>
<gene>
    <name evidence="4" type="ORF">PIN31115_03162</name>
</gene>
<dbReference type="Pfam" id="PF00403">
    <property type="entry name" value="HMA"/>
    <property type="match status" value="1"/>
</dbReference>
<proteinExistence type="predicted"/>
<dbReference type="SUPFAM" id="SSF55008">
    <property type="entry name" value="HMA, heavy metal-associated domain"/>
    <property type="match status" value="1"/>
</dbReference>
<keyword evidence="5" id="KW-1185">Reference proteome</keyword>
<dbReference type="PROSITE" id="PS01047">
    <property type="entry name" value="HMA_1"/>
    <property type="match status" value="1"/>
</dbReference>
<evidence type="ECO:0000256" key="2">
    <source>
        <dbReference type="SAM" id="MobiDB-lite"/>
    </source>
</evidence>
<dbReference type="InterPro" id="IPR017969">
    <property type="entry name" value="Heavy-metal-associated_CS"/>
</dbReference>
<evidence type="ECO:0000313" key="4">
    <source>
        <dbReference type="EMBL" id="VVE21470.1"/>
    </source>
</evidence>
<keyword evidence="1" id="KW-0479">Metal-binding</keyword>
<dbReference type="CDD" id="cd00371">
    <property type="entry name" value="HMA"/>
    <property type="match status" value="1"/>
</dbReference>
<reference evidence="4 5" key="1">
    <citation type="submission" date="2019-08" db="EMBL/GenBank/DDBJ databases">
        <authorList>
            <person name="Peeters C."/>
        </authorList>
    </citation>
    <scope>NUCLEOTIDE SEQUENCE [LARGE SCALE GENOMIC DNA]</scope>
    <source>
        <strain evidence="4 5">LMG 31115</strain>
    </source>
</reference>
<dbReference type="PROSITE" id="PS50846">
    <property type="entry name" value="HMA_2"/>
    <property type="match status" value="1"/>
</dbReference>
<feature type="region of interest" description="Disordered" evidence="2">
    <location>
        <begin position="1"/>
        <end position="23"/>
    </location>
</feature>
<evidence type="ECO:0000313" key="5">
    <source>
        <dbReference type="Proteomes" id="UP000333828"/>
    </source>
</evidence>
<name>A0A5E4WDL3_9BURK</name>
<accession>A0A5E4WDL3</accession>
<protein>
    <submittedName>
        <fullName evidence="4">Heavy metal transporter</fullName>
    </submittedName>
</protein>
<sequence length="97" mass="10162">MIGSRQKGYRSSGSPPDSPNLEPVGQLLKEYIMQVQVEGMSCGHCVKAVTRAITERDAAAKVNVDLGAGRVDVDSRLSPAEVTAAIADAGYTVKGTN</sequence>
<evidence type="ECO:0000259" key="3">
    <source>
        <dbReference type="PROSITE" id="PS50846"/>
    </source>
</evidence>
<organism evidence="4 5">
    <name type="scientific">Pandoraea iniqua</name>
    <dbReference type="NCBI Taxonomy" id="2508288"/>
    <lineage>
        <taxon>Bacteria</taxon>
        <taxon>Pseudomonadati</taxon>
        <taxon>Pseudomonadota</taxon>
        <taxon>Betaproteobacteria</taxon>
        <taxon>Burkholderiales</taxon>
        <taxon>Burkholderiaceae</taxon>
        <taxon>Pandoraea</taxon>
    </lineage>
</organism>
<feature type="domain" description="HMA" evidence="3">
    <location>
        <begin position="31"/>
        <end position="94"/>
    </location>
</feature>
<dbReference type="EMBL" id="CABPSI010000003">
    <property type="protein sequence ID" value="VVE21470.1"/>
    <property type="molecule type" value="Genomic_DNA"/>
</dbReference>
<evidence type="ECO:0000256" key="1">
    <source>
        <dbReference type="ARBA" id="ARBA00022723"/>
    </source>
</evidence>
<dbReference type="InterPro" id="IPR006121">
    <property type="entry name" value="HMA_dom"/>
</dbReference>
<dbReference type="Proteomes" id="UP000333828">
    <property type="component" value="Unassembled WGS sequence"/>
</dbReference>
<dbReference type="InterPro" id="IPR036163">
    <property type="entry name" value="HMA_dom_sf"/>
</dbReference>